<dbReference type="Proteomes" id="UP000242875">
    <property type="component" value="Unassembled WGS sequence"/>
</dbReference>
<feature type="repeat" description="ANK" evidence="3">
    <location>
        <begin position="330"/>
        <end position="362"/>
    </location>
</feature>
<dbReference type="SUPFAM" id="SSF48403">
    <property type="entry name" value="Ankyrin repeat"/>
    <property type="match status" value="1"/>
</dbReference>
<dbReference type="Pfam" id="PF12796">
    <property type="entry name" value="Ank_2"/>
    <property type="match status" value="2"/>
</dbReference>
<keyword evidence="2 3" id="KW-0040">ANK repeat</keyword>
<dbReference type="SMART" id="SM00248">
    <property type="entry name" value="ANK"/>
    <property type="match status" value="7"/>
</dbReference>
<protein>
    <submittedName>
        <fullName evidence="4">Uncharacterized protein</fullName>
    </submittedName>
</protein>
<feature type="repeat" description="ANK" evidence="3">
    <location>
        <begin position="180"/>
        <end position="212"/>
    </location>
</feature>
<dbReference type="PROSITE" id="PS50088">
    <property type="entry name" value="ANK_REPEAT"/>
    <property type="match status" value="3"/>
</dbReference>
<dbReference type="Pfam" id="PF00023">
    <property type="entry name" value="Ank"/>
    <property type="match status" value="1"/>
</dbReference>
<reference evidence="4 5" key="1">
    <citation type="journal article" date="2017" name="Mycologia">
        <title>Bifiguratus adelaidae, gen. et sp. nov., a new member of Mucoromycotina in endophytic and soil-dwelling habitats.</title>
        <authorList>
            <person name="Torres-Cruz T.J."/>
            <person name="Billingsley Tobias T.L."/>
            <person name="Almatruk M."/>
            <person name="Hesse C."/>
            <person name="Kuske C.R."/>
            <person name="Desiro A."/>
            <person name="Benucci G.M."/>
            <person name="Bonito G."/>
            <person name="Stajich J.E."/>
            <person name="Dunlap C."/>
            <person name="Arnold A.E."/>
            <person name="Porras-Alfaro A."/>
        </authorList>
    </citation>
    <scope>NUCLEOTIDE SEQUENCE [LARGE SCALE GENOMIC DNA]</scope>
    <source>
        <strain evidence="4 5">AZ0501</strain>
    </source>
</reference>
<comment type="caution">
    <text evidence="4">The sequence shown here is derived from an EMBL/GenBank/DDBJ whole genome shotgun (WGS) entry which is preliminary data.</text>
</comment>
<evidence type="ECO:0000313" key="4">
    <source>
        <dbReference type="EMBL" id="OZJ05821.1"/>
    </source>
</evidence>
<evidence type="ECO:0000256" key="2">
    <source>
        <dbReference type="ARBA" id="ARBA00023043"/>
    </source>
</evidence>
<evidence type="ECO:0000256" key="1">
    <source>
        <dbReference type="ARBA" id="ARBA00022737"/>
    </source>
</evidence>
<evidence type="ECO:0000313" key="5">
    <source>
        <dbReference type="Proteomes" id="UP000242875"/>
    </source>
</evidence>
<dbReference type="Gene3D" id="1.25.40.20">
    <property type="entry name" value="Ankyrin repeat-containing domain"/>
    <property type="match status" value="2"/>
</dbReference>
<dbReference type="OrthoDB" id="194358at2759"/>
<name>A0A261Y5E7_9FUNG</name>
<proteinExistence type="predicted"/>
<dbReference type="AlphaFoldDB" id="A0A261Y5E7"/>
<keyword evidence="5" id="KW-1185">Reference proteome</keyword>
<evidence type="ECO:0000256" key="3">
    <source>
        <dbReference type="PROSITE-ProRule" id="PRU00023"/>
    </source>
</evidence>
<dbReference type="InterPro" id="IPR002110">
    <property type="entry name" value="Ankyrin_rpt"/>
</dbReference>
<feature type="repeat" description="ANK" evidence="3">
    <location>
        <begin position="240"/>
        <end position="272"/>
    </location>
</feature>
<dbReference type="EMBL" id="MVBO01000009">
    <property type="protein sequence ID" value="OZJ05821.1"/>
    <property type="molecule type" value="Genomic_DNA"/>
</dbReference>
<dbReference type="PANTHER" id="PTHR24198">
    <property type="entry name" value="ANKYRIN REPEAT AND PROTEIN KINASE DOMAIN-CONTAINING PROTEIN"/>
    <property type="match status" value="1"/>
</dbReference>
<gene>
    <name evidence="4" type="ORF">BZG36_00954</name>
</gene>
<keyword evidence="1" id="KW-0677">Repeat</keyword>
<dbReference type="PANTHER" id="PTHR24198:SF165">
    <property type="entry name" value="ANKYRIN REPEAT-CONTAINING PROTEIN-RELATED"/>
    <property type="match status" value="1"/>
</dbReference>
<organism evidence="4 5">
    <name type="scientific">Bifiguratus adelaidae</name>
    <dbReference type="NCBI Taxonomy" id="1938954"/>
    <lineage>
        <taxon>Eukaryota</taxon>
        <taxon>Fungi</taxon>
        <taxon>Fungi incertae sedis</taxon>
        <taxon>Mucoromycota</taxon>
        <taxon>Mucoromycotina</taxon>
        <taxon>Endogonomycetes</taxon>
        <taxon>Endogonales</taxon>
        <taxon>Endogonales incertae sedis</taxon>
        <taxon>Bifiguratus</taxon>
    </lineage>
</organism>
<accession>A0A261Y5E7</accession>
<dbReference type="InterPro" id="IPR036770">
    <property type="entry name" value="Ankyrin_rpt-contain_sf"/>
</dbReference>
<sequence>MQRSSNTFLSLPTELLTRIFVEAQTPGLAYACRQLYVLSRHDLLRAHFLYATYGPERALGAEVTLRKIRTPDVIRLLMNLGCDLTVDRHYPISYALDIRDDTLLDDMLQHLQAIGCMDLQELSEVANLRDSLGLLEKLIHIYHADPHAENERMLRDACLYDRVEIVSYLTSQYGCDIHVDNDFPLRMASQAGYTELVRLLLEKGADVHAYHEKALLNSTYKGYYEITVMLLNYSADLSVSHHLPLRQASSHGYTRIVALLLERGADPSAENYKALRDACRNGHIDVVDLLLCHQADPNAGGGLPLACAAESGNEALVLKLLDHGADPCKGGNGPLKVAVRSKNVQVVKILLDAGASLSVDEIMQVTNYRGSDAMRRLLLEHASEHHESDDINLCEE</sequence>
<dbReference type="PROSITE" id="PS50297">
    <property type="entry name" value="ANK_REP_REGION"/>
    <property type="match status" value="3"/>
</dbReference>